<evidence type="ECO:0000313" key="13">
    <source>
        <dbReference type="Proteomes" id="UP001154282"/>
    </source>
</evidence>
<evidence type="ECO:0000256" key="10">
    <source>
        <dbReference type="SAM" id="MobiDB-lite"/>
    </source>
</evidence>
<proteinExistence type="inferred from homology"/>
<feature type="transmembrane region" description="Helical" evidence="11">
    <location>
        <begin position="240"/>
        <end position="261"/>
    </location>
</feature>
<evidence type="ECO:0000256" key="4">
    <source>
        <dbReference type="ARBA" id="ARBA00022475"/>
    </source>
</evidence>
<reference evidence="12" key="1">
    <citation type="submission" date="2022-08" db="EMBL/GenBank/DDBJ databases">
        <authorList>
            <person name="Gutierrez-Valencia J."/>
        </authorList>
    </citation>
    <scope>NUCLEOTIDE SEQUENCE</scope>
</reference>
<feature type="region of interest" description="Disordered" evidence="10">
    <location>
        <begin position="338"/>
        <end position="402"/>
    </location>
</feature>
<dbReference type="EMBL" id="CAMGYJ010000002">
    <property type="protein sequence ID" value="CAI0381369.1"/>
    <property type="molecule type" value="Genomic_DNA"/>
</dbReference>
<dbReference type="InterPro" id="IPR004316">
    <property type="entry name" value="SWEET_rpt"/>
</dbReference>
<keyword evidence="13" id="KW-1185">Reference proteome</keyword>
<feature type="compositionally biased region" description="Basic and acidic residues" evidence="10">
    <location>
        <begin position="338"/>
        <end position="348"/>
    </location>
</feature>
<feature type="transmembrane region" description="Helical" evidence="11">
    <location>
        <begin position="155"/>
        <end position="172"/>
    </location>
</feature>
<comment type="caution">
    <text evidence="12">The sequence shown here is derived from an EMBL/GenBank/DDBJ whole genome shotgun (WGS) entry which is preliminary data.</text>
</comment>
<evidence type="ECO:0000256" key="3">
    <source>
        <dbReference type="ARBA" id="ARBA00022448"/>
    </source>
</evidence>
<keyword evidence="4" id="KW-1003">Cell membrane</keyword>
<evidence type="ECO:0000256" key="2">
    <source>
        <dbReference type="ARBA" id="ARBA00007809"/>
    </source>
</evidence>
<evidence type="ECO:0000256" key="8">
    <source>
        <dbReference type="ARBA" id="ARBA00022989"/>
    </source>
</evidence>
<keyword evidence="3" id="KW-0813">Transport</keyword>
<evidence type="ECO:0000313" key="12">
    <source>
        <dbReference type="EMBL" id="CAI0381369.1"/>
    </source>
</evidence>
<keyword evidence="5" id="KW-0762">Sugar transport</keyword>
<dbReference type="FunFam" id="1.20.1280.290:FF:000003">
    <property type="entry name" value="Bidirectional sugar transporter SWEET"/>
    <property type="match status" value="1"/>
</dbReference>
<dbReference type="Gene3D" id="1.20.1280.290">
    <property type="match status" value="2"/>
</dbReference>
<accession>A0AAV0HA77</accession>
<dbReference type="GO" id="GO:0008515">
    <property type="term" value="F:sucrose transmembrane transporter activity"/>
    <property type="evidence" value="ECO:0007669"/>
    <property type="project" value="UniProtKB-ARBA"/>
</dbReference>
<evidence type="ECO:0000256" key="7">
    <source>
        <dbReference type="ARBA" id="ARBA00022737"/>
    </source>
</evidence>
<evidence type="ECO:0000256" key="1">
    <source>
        <dbReference type="ARBA" id="ARBA00004651"/>
    </source>
</evidence>
<evidence type="ECO:0000256" key="9">
    <source>
        <dbReference type="ARBA" id="ARBA00023136"/>
    </source>
</evidence>
<comment type="subcellular location">
    <subcellularLocation>
        <location evidence="1">Cell membrane</location>
        <topology evidence="1">Multi-pass membrane protein</topology>
    </subcellularLocation>
</comment>
<dbReference type="GO" id="GO:0051119">
    <property type="term" value="F:sugar transmembrane transporter activity"/>
    <property type="evidence" value="ECO:0007669"/>
    <property type="project" value="InterPro"/>
</dbReference>
<comment type="similarity">
    <text evidence="2">Belongs to the SWEET sugar transporter family.</text>
</comment>
<keyword evidence="7" id="KW-0677">Repeat</keyword>
<sequence length="402" mass="44577">MQPNTHTPTSPIPTQQSILFSFYHHHSNFTFLPWRPGPIYTLPASLSSSFISFHFISFPSSPKAIKSSLSAPSILPLLFLLLPPAAGVSDSGKDRPAAELLSLSDIHKGANTMQHTGAFVFGILGNVISFMVFLAPVPTFWQIHKKKTSEGYKSLPYLTALFSSMLWLYYALLKKQDALLLMTINAFGCVIETIYTALFIAYAPKKTRVPTIMLFLGLNVVLFSTVLLVIQFVVKEDYKVNVLGWICVGFAVSVFAAPLSVMATVIKTRSVEFMPFSLSFFLTLSAVVWFGYGVFIHDLRVACPNVLGFVFGLAQMTLYAVYRNAHIADEKREKEKQFELEQQKDKLPVKMKSIHRRSGLGTPEVHPVDGHSNDDDDSDDEVRGKGNNNGGGGRKDQDDSPV</sequence>
<dbReference type="PANTHER" id="PTHR10791">
    <property type="entry name" value="RAG1-ACTIVATING PROTEIN 1"/>
    <property type="match status" value="1"/>
</dbReference>
<organism evidence="12 13">
    <name type="scientific">Linum tenue</name>
    <dbReference type="NCBI Taxonomy" id="586396"/>
    <lineage>
        <taxon>Eukaryota</taxon>
        <taxon>Viridiplantae</taxon>
        <taxon>Streptophyta</taxon>
        <taxon>Embryophyta</taxon>
        <taxon>Tracheophyta</taxon>
        <taxon>Spermatophyta</taxon>
        <taxon>Magnoliopsida</taxon>
        <taxon>eudicotyledons</taxon>
        <taxon>Gunneridae</taxon>
        <taxon>Pentapetalae</taxon>
        <taxon>rosids</taxon>
        <taxon>fabids</taxon>
        <taxon>Malpighiales</taxon>
        <taxon>Linaceae</taxon>
        <taxon>Linum</taxon>
    </lineage>
</organism>
<feature type="transmembrane region" description="Helical" evidence="11">
    <location>
        <begin position="118"/>
        <end position="143"/>
    </location>
</feature>
<feature type="transmembrane region" description="Helical" evidence="11">
    <location>
        <begin position="212"/>
        <end position="234"/>
    </location>
</feature>
<keyword evidence="6 11" id="KW-0812">Transmembrane</keyword>
<dbReference type="AlphaFoldDB" id="A0AAV0HA77"/>
<keyword evidence="9 11" id="KW-0472">Membrane</keyword>
<protein>
    <recommendedName>
        <fullName evidence="14">Bidirectional sugar transporter SWEET</fullName>
    </recommendedName>
</protein>
<evidence type="ECO:0008006" key="14">
    <source>
        <dbReference type="Google" id="ProtNLM"/>
    </source>
</evidence>
<evidence type="ECO:0000256" key="5">
    <source>
        <dbReference type="ARBA" id="ARBA00022597"/>
    </source>
</evidence>
<name>A0AAV0HA77_9ROSI</name>
<dbReference type="FunFam" id="1.20.1280.290:FF:000001">
    <property type="entry name" value="Bidirectional sugar transporter SWEET"/>
    <property type="match status" value="1"/>
</dbReference>
<keyword evidence="8 11" id="KW-1133">Transmembrane helix</keyword>
<dbReference type="PANTHER" id="PTHR10791:SF222">
    <property type="entry name" value="BIDIRECTIONAL SUGAR TRANSPORTER SWEET15"/>
    <property type="match status" value="1"/>
</dbReference>
<evidence type="ECO:0000256" key="6">
    <source>
        <dbReference type="ARBA" id="ARBA00022692"/>
    </source>
</evidence>
<feature type="transmembrane region" description="Helical" evidence="11">
    <location>
        <begin position="178"/>
        <end position="200"/>
    </location>
</feature>
<dbReference type="Pfam" id="PF03083">
    <property type="entry name" value="MtN3_slv"/>
    <property type="match status" value="2"/>
</dbReference>
<evidence type="ECO:0000256" key="11">
    <source>
        <dbReference type="SAM" id="Phobius"/>
    </source>
</evidence>
<dbReference type="InterPro" id="IPR047664">
    <property type="entry name" value="SWEET"/>
</dbReference>
<gene>
    <name evidence="12" type="ORF">LITE_LOCUS3123</name>
</gene>
<dbReference type="Proteomes" id="UP001154282">
    <property type="component" value="Unassembled WGS sequence"/>
</dbReference>
<feature type="transmembrane region" description="Helical" evidence="11">
    <location>
        <begin position="273"/>
        <end position="292"/>
    </location>
</feature>
<feature type="compositionally biased region" description="Basic and acidic residues" evidence="10">
    <location>
        <begin position="393"/>
        <end position="402"/>
    </location>
</feature>
<dbReference type="GO" id="GO:0005886">
    <property type="term" value="C:plasma membrane"/>
    <property type="evidence" value="ECO:0007669"/>
    <property type="project" value="UniProtKB-SubCell"/>
</dbReference>